<protein>
    <recommendedName>
        <fullName evidence="1">PPM-type phosphatase domain-containing protein</fullName>
    </recommendedName>
</protein>
<dbReference type="Gene3D" id="3.60.40.10">
    <property type="entry name" value="PPM-type phosphatase domain"/>
    <property type="match status" value="1"/>
</dbReference>
<dbReference type="OrthoDB" id="416093at2759"/>
<accession>A0A7I8VDZ6</accession>
<feature type="domain" description="PPM-type phosphatase" evidence="1">
    <location>
        <begin position="76"/>
        <end position="323"/>
    </location>
</feature>
<keyword evidence="3" id="KW-1185">Reference proteome</keyword>
<dbReference type="PROSITE" id="PS51746">
    <property type="entry name" value="PPM_2"/>
    <property type="match status" value="1"/>
</dbReference>
<dbReference type="InterPro" id="IPR001932">
    <property type="entry name" value="PPM-type_phosphatase-like_dom"/>
</dbReference>
<dbReference type="PANTHER" id="PTHR47992">
    <property type="entry name" value="PROTEIN PHOSPHATASE"/>
    <property type="match status" value="1"/>
</dbReference>
<dbReference type="InterPro" id="IPR015655">
    <property type="entry name" value="PP2C"/>
</dbReference>
<name>A0A7I8VDZ6_9ANNE</name>
<evidence type="ECO:0000313" key="3">
    <source>
        <dbReference type="Proteomes" id="UP000549394"/>
    </source>
</evidence>
<dbReference type="AlphaFoldDB" id="A0A7I8VDZ6"/>
<dbReference type="SUPFAM" id="SSF81606">
    <property type="entry name" value="PP2C-like"/>
    <property type="match status" value="1"/>
</dbReference>
<organism evidence="2 3">
    <name type="scientific">Dimorphilus gyrociliatus</name>
    <dbReference type="NCBI Taxonomy" id="2664684"/>
    <lineage>
        <taxon>Eukaryota</taxon>
        <taxon>Metazoa</taxon>
        <taxon>Spiralia</taxon>
        <taxon>Lophotrochozoa</taxon>
        <taxon>Annelida</taxon>
        <taxon>Polychaeta</taxon>
        <taxon>Polychaeta incertae sedis</taxon>
        <taxon>Dinophilidae</taxon>
        <taxon>Dimorphilus</taxon>
    </lineage>
</organism>
<evidence type="ECO:0000259" key="1">
    <source>
        <dbReference type="PROSITE" id="PS51746"/>
    </source>
</evidence>
<comment type="caution">
    <text evidence="2">The sequence shown here is derived from an EMBL/GenBank/DDBJ whole genome shotgun (WGS) entry which is preliminary data.</text>
</comment>
<dbReference type="InterPro" id="IPR036457">
    <property type="entry name" value="PPM-type-like_dom_sf"/>
</dbReference>
<gene>
    <name evidence="2" type="ORF">DGYR_LOCUS2465</name>
</gene>
<dbReference type="EMBL" id="CAJFCJ010000004">
    <property type="protein sequence ID" value="CAD5113488.1"/>
    <property type="molecule type" value="Genomic_DNA"/>
</dbReference>
<dbReference type="Proteomes" id="UP000549394">
    <property type="component" value="Unassembled WGS sequence"/>
</dbReference>
<reference evidence="2 3" key="1">
    <citation type="submission" date="2020-08" db="EMBL/GenBank/DDBJ databases">
        <authorList>
            <person name="Hejnol A."/>
        </authorList>
    </citation>
    <scope>NUCLEOTIDE SEQUENCE [LARGE SCALE GENOMIC DNA]</scope>
</reference>
<dbReference type="GO" id="GO:0004722">
    <property type="term" value="F:protein serine/threonine phosphatase activity"/>
    <property type="evidence" value="ECO:0007669"/>
    <property type="project" value="InterPro"/>
</dbReference>
<dbReference type="CDD" id="cd00143">
    <property type="entry name" value="PP2Cc"/>
    <property type="match status" value="1"/>
</dbReference>
<evidence type="ECO:0000313" key="2">
    <source>
        <dbReference type="EMBL" id="CAD5113488.1"/>
    </source>
</evidence>
<dbReference type="SMART" id="SM00332">
    <property type="entry name" value="PP2Cc"/>
    <property type="match status" value="1"/>
</dbReference>
<sequence length="349" mass="38994">MSLRRLSLFCVNKRCFCLKANRLCNRRLGDPENRGDFQPGVNFDTLGSWNNRLNLELHLEQSIKSGRPIPRIQFTDVGHATLLGRRKTNEDRMCISRLSNRVMMFAIFDGHSGSVAAQFAAMNLPGHIRFWLNRCDMKRALKHAFLEFDNRLSWYLNRLNISCGTTATVCILKDNQFLYVAHIGDSLAVLNRKGSVVRLTREHSPDNPAERERIESKGGRIVSSSVGGGRVQGRLAMSRCFGDPELKFNGIIADPDIKHIRVKHGFDAFLVLATDGVSYALNDQEIIDIVSSCQHPNKAAQLVTDQALHFGSEDNSSALVVPLGAWGKYACAPQAIVYSFGKTVIGNRY</sequence>
<dbReference type="Pfam" id="PF00481">
    <property type="entry name" value="PP2C"/>
    <property type="match status" value="1"/>
</dbReference>
<proteinExistence type="predicted"/>